<gene>
    <name evidence="2" type="ORF">J2736_001055</name>
</gene>
<reference evidence="2 3" key="1">
    <citation type="submission" date="2023-07" db="EMBL/GenBank/DDBJ databases">
        <title>Sorghum-associated microbial communities from plants grown in Nebraska, USA.</title>
        <authorList>
            <person name="Schachtman D."/>
        </authorList>
    </citation>
    <scope>NUCLEOTIDE SEQUENCE [LARGE SCALE GENOMIC DNA]</scope>
    <source>
        <strain evidence="2 3">CC258</strain>
    </source>
</reference>
<keyword evidence="1" id="KW-1133">Transmembrane helix</keyword>
<feature type="transmembrane region" description="Helical" evidence="1">
    <location>
        <begin position="89"/>
        <end position="107"/>
    </location>
</feature>
<evidence type="ECO:0000313" key="3">
    <source>
        <dbReference type="Proteomes" id="UP001267290"/>
    </source>
</evidence>
<keyword evidence="1" id="KW-0812">Transmembrane</keyword>
<evidence type="ECO:0000256" key="1">
    <source>
        <dbReference type="SAM" id="Phobius"/>
    </source>
</evidence>
<organism evidence="2 3">
    <name type="scientific">Paenibacillus qinlingensis</name>
    <dbReference type="NCBI Taxonomy" id="1837343"/>
    <lineage>
        <taxon>Bacteria</taxon>
        <taxon>Bacillati</taxon>
        <taxon>Bacillota</taxon>
        <taxon>Bacilli</taxon>
        <taxon>Bacillales</taxon>
        <taxon>Paenibacillaceae</taxon>
        <taxon>Paenibacillus</taxon>
    </lineage>
</organism>
<sequence>MIVSLNYSYIVPSLHYGDIFLRLVYQQIFTPMIVIWAMERWVSKHGLLYKLGTVIFYSLVLMLLKIWLHRLEIIQYSDMWKLEWSYLESLLLLSATGIGLLIFRAIMRKDGIPYESS</sequence>
<keyword evidence="1" id="KW-0472">Membrane</keyword>
<keyword evidence="3" id="KW-1185">Reference proteome</keyword>
<evidence type="ECO:0000313" key="2">
    <source>
        <dbReference type="EMBL" id="MDR6549872.1"/>
    </source>
</evidence>
<comment type="caution">
    <text evidence="2">The sequence shown here is derived from an EMBL/GenBank/DDBJ whole genome shotgun (WGS) entry which is preliminary data.</text>
</comment>
<accession>A0ABU1NS70</accession>
<dbReference type="Proteomes" id="UP001267290">
    <property type="component" value="Unassembled WGS sequence"/>
</dbReference>
<proteinExistence type="predicted"/>
<protein>
    <submittedName>
        <fullName evidence="2">Uncharacterized protein</fullName>
    </submittedName>
</protein>
<name>A0ABU1NS70_9BACL</name>
<dbReference type="EMBL" id="JAVDSB010000001">
    <property type="protein sequence ID" value="MDR6549872.1"/>
    <property type="molecule type" value="Genomic_DNA"/>
</dbReference>
<feature type="transmembrane region" description="Helical" evidence="1">
    <location>
        <begin position="47"/>
        <end position="69"/>
    </location>
</feature>